<dbReference type="Gene3D" id="2.70.70.10">
    <property type="entry name" value="Glucose Permease (Domain IIA)"/>
    <property type="match status" value="1"/>
</dbReference>
<dbReference type="Pfam" id="PF01551">
    <property type="entry name" value="Peptidase_M23"/>
    <property type="match status" value="1"/>
</dbReference>
<evidence type="ECO:0000256" key="4">
    <source>
        <dbReference type="ARBA" id="ARBA00022723"/>
    </source>
</evidence>
<dbReference type="InterPro" id="IPR016047">
    <property type="entry name" value="M23ase_b-sheet_dom"/>
</dbReference>
<evidence type="ECO:0000256" key="7">
    <source>
        <dbReference type="ARBA" id="ARBA00023049"/>
    </source>
</evidence>
<comment type="subcellular location">
    <subcellularLocation>
        <location evidence="2">Cell envelope</location>
    </subcellularLocation>
</comment>
<evidence type="ECO:0000259" key="10">
    <source>
        <dbReference type="Pfam" id="PF19425"/>
    </source>
</evidence>
<accession>A0ABN4KHP7</accession>
<proteinExistence type="predicted"/>
<dbReference type="InterPro" id="IPR045834">
    <property type="entry name" value="Csd3_N2"/>
</dbReference>
<feature type="domain" description="Csd3-like second N-terminal" evidence="10">
    <location>
        <begin position="139"/>
        <end position="258"/>
    </location>
</feature>
<evidence type="ECO:0000256" key="6">
    <source>
        <dbReference type="ARBA" id="ARBA00022833"/>
    </source>
</evidence>
<dbReference type="PANTHER" id="PTHR21666:SF288">
    <property type="entry name" value="CELL DIVISION PROTEIN YTFB"/>
    <property type="match status" value="1"/>
</dbReference>
<dbReference type="SUPFAM" id="SSF51261">
    <property type="entry name" value="Duplicated hybrid motif"/>
    <property type="match status" value="1"/>
</dbReference>
<evidence type="ECO:0000256" key="5">
    <source>
        <dbReference type="ARBA" id="ARBA00022801"/>
    </source>
</evidence>
<keyword evidence="12" id="KW-1185">Reference proteome</keyword>
<organism evidence="11 12">
    <name type="scientific">Capnocytophaga haemolytica</name>
    <dbReference type="NCBI Taxonomy" id="45243"/>
    <lineage>
        <taxon>Bacteria</taxon>
        <taxon>Pseudomonadati</taxon>
        <taxon>Bacteroidota</taxon>
        <taxon>Flavobacteriia</taxon>
        <taxon>Flavobacteriales</taxon>
        <taxon>Flavobacteriaceae</taxon>
        <taxon>Capnocytophaga</taxon>
    </lineage>
</organism>
<name>A0ABN4KHP7_9FLAO</name>
<dbReference type="Gene3D" id="3.10.450.350">
    <property type="match status" value="2"/>
</dbReference>
<reference evidence="11 12" key="1">
    <citation type="submission" date="2016-02" db="EMBL/GenBank/DDBJ databases">
        <authorList>
            <person name="Holder M.E."/>
            <person name="Ajami N.J."/>
            <person name="Petrosino J.F."/>
        </authorList>
    </citation>
    <scope>NUCLEOTIDE SEQUENCE [LARGE SCALE GENOMIC DNA]</scope>
    <source>
        <strain evidence="11 12">CCUG 32990</strain>
    </source>
</reference>
<gene>
    <name evidence="11" type="ORF">AXF12_00560</name>
</gene>
<dbReference type="CDD" id="cd12797">
    <property type="entry name" value="M23_peptidase"/>
    <property type="match status" value="1"/>
</dbReference>
<keyword evidence="3" id="KW-0645">Protease</keyword>
<protein>
    <submittedName>
        <fullName evidence="11">Peptidase M23</fullName>
    </submittedName>
</protein>
<evidence type="ECO:0000259" key="9">
    <source>
        <dbReference type="Pfam" id="PF01551"/>
    </source>
</evidence>
<evidence type="ECO:0000256" key="2">
    <source>
        <dbReference type="ARBA" id="ARBA00004196"/>
    </source>
</evidence>
<evidence type="ECO:0000313" key="11">
    <source>
        <dbReference type="EMBL" id="AMD86147.1"/>
    </source>
</evidence>
<keyword evidence="4" id="KW-0479">Metal-binding</keyword>
<feature type="region of interest" description="Disordered" evidence="8">
    <location>
        <begin position="1"/>
        <end position="24"/>
    </location>
</feature>
<evidence type="ECO:0000256" key="3">
    <source>
        <dbReference type="ARBA" id="ARBA00022670"/>
    </source>
</evidence>
<keyword evidence="6" id="KW-0862">Zinc</keyword>
<dbReference type="InterPro" id="IPR011055">
    <property type="entry name" value="Dup_hybrid_motif"/>
</dbReference>
<evidence type="ECO:0000256" key="8">
    <source>
        <dbReference type="SAM" id="MobiDB-lite"/>
    </source>
</evidence>
<evidence type="ECO:0000313" key="12">
    <source>
        <dbReference type="Proteomes" id="UP000065822"/>
    </source>
</evidence>
<dbReference type="Proteomes" id="UP000065822">
    <property type="component" value="Chromosome"/>
</dbReference>
<sequence>MAVLTLSSCGDEKKNNATTTQSPTTEVVQAPKFEYGFNLNDFTIVKDTIKSGDTFGQILEKNHVDVSEIHNISAQTKQVIDPRSFRAGHVYALLYDKKDPSKPHSFIYQPNIAEYVVVRMGDSVYARKESRKVTVVEREKAGYITSNLSEDARAAGLSANATYQLGQIFDYTIDFFRLQKGDNFKIIYQERYVDDTIFAGVERVKAAYFEHKGKPFYAFNFTTDSLKGKSGFYDENGNMMKRMFLQAPLDIFRITSKFGMRFHPVLHRMKGHFGTDYAAPSGTPIRVTASGTVIEAGYSSGNGNYVKVRHNGTYTTQYLHMSRIIARRGQHVEQGQVIGLVGSTGLATGPHVCYRFWKNGKQVNPLTEKMPNAVPIDAKLKKKYLKSIQPLKEQLDAIKATPIDYEDESAPILEGGKA</sequence>
<comment type="cofactor">
    <cofactor evidence="1">
        <name>Zn(2+)</name>
        <dbReference type="ChEBI" id="CHEBI:29105"/>
    </cofactor>
</comment>
<keyword evidence="5" id="KW-0378">Hydrolase</keyword>
<dbReference type="Pfam" id="PF19425">
    <property type="entry name" value="Csd3_N2"/>
    <property type="match status" value="1"/>
</dbReference>
<evidence type="ECO:0000256" key="1">
    <source>
        <dbReference type="ARBA" id="ARBA00001947"/>
    </source>
</evidence>
<dbReference type="EMBL" id="CP014227">
    <property type="protein sequence ID" value="AMD86147.1"/>
    <property type="molecule type" value="Genomic_DNA"/>
</dbReference>
<dbReference type="InterPro" id="IPR050570">
    <property type="entry name" value="Cell_wall_metabolism_enzyme"/>
</dbReference>
<keyword evidence="7" id="KW-0482">Metalloprotease</keyword>
<feature type="domain" description="M23ase beta-sheet core" evidence="9">
    <location>
        <begin position="271"/>
        <end position="365"/>
    </location>
</feature>
<dbReference type="PANTHER" id="PTHR21666">
    <property type="entry name" value="PEPTIDASE-RELATED"/>
    <property type="match status" value="1"/>
</dbReference>